<dbReference type="EMBL" id="FUYE01000002">
    <property type="protein sequence ID" value="SKA82682.1"/>
    <property type="molecule type" value="Genomic_DNA"/>
</dbReference>
<accession>A0A1T4WZ93</accession>
<dbReference type="AlphaFoldDB" id="A0A1T4WZ93"/>
<dbReference type="InterPro" id="IPR039022">
    <property type="entry name" value="KaiB-like"/>
</dbReference>
<dbReference type="SUPFAM" id="SSF52833">
    <property type="entry name" value="Thioredoxin-like"/>
    <property type="match status" value="1"/>
</dbReference>
<feature type="compositionally biased region" description="Basic residues" evidence="1">
    <location>
        <begin position="1"/>
        <end position="20"/>
    </location>
</feature>
<dbReference type="PANTHER" id="PTHR41709:SF2">
    <property type="entry name" value="CIRCADIAN CLOCK PROTEIN KAIB2"/>
    <property type="match status" value="1"/>
</dbReference>
<feature type="region of interest" description="Disordered" evidence="1">
    <location>
        <begin position="1"/>
        <end position="26"/>
    </location>
</feature>
<evidence type="ECO:0000259" key="2">
    <source>
        <dbReference type="SMART" id="SM01248"/>
    </source>
</evidence>
<gene>
    <name evidence="3" type="ORF">SAMN02745166_00949</name>
</gene>
<sequence>MATKHTTKGRASRATTKKGKAPPTDVISSTDDFETLILQGSQSGHYVLKLYVTGTTPRAAQAVASIRTLCEEYLRGRYDLEVIDIYQQPGAAAVEQIIAAPTLIKQEPAPARRIVGNLGDKDKILLSLNIKPDGTEKGENEPTRWIKV</sequence>
<feature type="domain" description="KaiB" evidence="2">
    <location>
        <begin position="49"/>
        <end position="130"/>
    </location>
</feature>
<dbReference type="InterPro" id="IPR011649">
    <property type="entry name" value="KaiB_domain"/>
</dbReference>
<protein>
    <submittedName>
        <fullName evidence="3">Circadian clock protein KaiB</fullName>
    </submittedName>
</protein>
<dbReference type="Pfam" id="PF07689">
    <property type="entry name" value="KaiB"/>
    <property type="match status" value="1"/>
</dbReference>
<dbReference type="Proteomes" id="UP000190774">
    <property type="component" value="Unassembled WGS sequence"/>
</dbReference>
<evidence type="ECO:0000313" key="3">
    <source>
        <dbReference type="EMBL" id="SKA82682.1"/>
    </source>
</evidence>
<reference evidence="4" key="1">
    <citation type="submission" date="2017-02" db="EMBL/GenBank/DDBJ databases">
        <authorList>
            <person name="Varghese N."/>
            <person name="Submissions S."/>
        </authorList>
    </citation>
    <scope>NUCLEOTIDE SEQUENCE [LARGE SCALE GENOMIC DNA]</scope>
    <source>
        <strain evidence="4">ATCC 700200</strain>
    </source>
</reference>
<dbReference type="PANTHER" id="PTHR41709">
    <property type="entry name" value="KAIB-LIKE PROTEIN 1"/>
    <property type="match status" value="1"/>
</dbReference>
<dbReference type="SMART" id="SM01248">
    <property type="entry name" value="KaiB"/>
    <property type="match status" value="1"/>
</dbReference>
<dbReference type="RefSeq" id="WP_078812140.1">
    <property type="nucleotide sequence ID" value="NZ_FUYE01000002.1"/>
</dbReference>
<evidence type="ECO:0000256" key="1">
    <source>
        <dbReference type="SAM" id="MobiDB-lite"/>
    </source>
</evidence>
<organism evidence="3 4">
    <name type="scientific">Prosthecobacter debontii</name>
    <dbReference type="NCBI Taxonomy" id="48467"/>
    <lineage>
        <taxon>Bacteria</taxon>
        <taxon>Pseudomonadati</taxon>
        <taxon>Verrucomicrobiota</taxon>
        <taxon>Verrucomicrobiia</taxon>
        <taxon>Verrucomicrobiales</taxon>
        <taxon>Verrucomicrobiaceae</taxon>
        <taxon>Prosthecobacter</taxon>
    </lineage>
</organism>
<dbReference type="GO" id="GO:0048511">
    <property type="term" value="P:rhythmic process"/>
    <property type="evidence" value="ECO:0007669"/>
    <property type="project" value="InterPro"/>
</dbReference>
<dbReference type="Gene3D" id="3.40.30.10">
    <property type="entry name" value="Glutaredoxin"/>
    <property type="match status" value="1"/>
</dbReference>
<dbReference type="InterPro" id="IPR036249">
    <property type="entry name" value="Thioredoxin-like_sf"/>
</dbReference>
<dbReference type="OrthoDB" id="5458519at2"/>
<dbReference type="STRING" id="48467.SAMN02745166_00949"/>
<evidence type="ECO:0000313" key="4">
    <source>
        <dbReference type="Proteomes" id="UP000190774"/>
    </source>
</evidence>
<name>A0A1T4WZ93_9BACT</name>
<dbReference type="CDD" id="cd02978">
    <property type="entry name" value="KaiB_like"/>
    <property type="match status" value="1"/>
</dbReference>
<keyword evidence="4" id="KW-1185">Reference proteome</keyword>
<proteinExistence type="predicted"/>